<evidence type="ECO:0000313" key="1">
    <source>
        <dbReference type="EMBL" id="KZP22938.1"/>
    </source>
</evidence>
<organism evidence="1 2">
    <name type="scientific">Athelia psychrophila</name>
    <dbReference type="NCBI Taxonomy" id="1759441"/>
    <lineage>
        <taxon>Eukaryota</taxon>
        <taxon>Fungi</taxon>
        <taxon>Dikarya</taxon>
        <taxon>Basidiomycota</taxon>
        <taxon>Agaricomycotina</taxon>
        <taxon>Agaricomycetes</taxon>
        <taxon>Agaricomycetidae</taxon>
        <taxon>Atheliales</taxon>
        <taxon>Atheliaceae</taxon>
        <taxon>Athelia</taxon>
    </lineage>
</organism>
<name>A0A166LGS2_9AGAM</name>
<evidence type="ECO:0000313" key="2">
    <source>
        <dbReference type="Proteomes" id="UP000076532"/>
    </source>
</evidence>
<protein>
    <submittedName>
        <fullName evidence="1">Uncharacterized protein</fullName>
    </submittedName>
</protein>
<dbReference type="Proteomes" id="UP000076532">
    <property type="component" value="Unassembled WGS sequence"/>
</dbReference>
<dbReference type="AlphaFoldDB" id="A0A166LGS2"/>
<keyword evidence="2" id="KW-1185">Reference proteome</keyword>
<accession>A0A166LGS2</accession>
<gene>
    <name evidence="1" type="ORF">FIBSPDRAFT_469468</name>
</gene>
<proteinExistence type="predicted"/>
<sequence>MRISKRAATFIQVTSWLQTIRSHLPSNTQLHCRQNSDIRMFFRWGGRFEYGREAWRTADRPGPLETNMAWGRARLRGQR</sequence>
<dbReference type="EMBL" id="KV417536">
    <property type="protein sequence ID" value="KZP22938.1"/>
    <property type="molecule type" value="Genomic_DNA"/>
</dbReference>
<reference evidence="1 2" key="1">
    <citation type="journal article" date="2016" name="Mol. Biol. Evol.">
        <title>Comparative Genomics of Early-Diverging Mushroom-Forming Fungi Provides Insights into the Origins of Lignocellulose Decay Capabilities.</title>
        <authorList>
            <person name="Nagy L.G."/>
            <person name="Riley R."/>
            <person name="Tritt A."/>
            <person name="Adam C."/>
            <person name="Daum C."/>
            <person name="Floudas D."/>
            <person name="Sun H."/>
            <person name="Yadav J.S."/>
            <person name="Pangilinan J."/>
            <person name="Larsson K.H."/>
            <person name="Matsuura K."/>
            <person name="Barry K."/>
            <person name="Labutti K."/>
            <person name="Kuo R."/>
            <person name="Ohm R.A."/>
            <person name="Bhattacharya S.S."/>
            <person name="Shirouzu T."/>
            <person name="Yoshinaga Y."/>
            <person name="Martin F.M."/>
            <person name="Grigoriev I.V."/>
            <person name="Hibbett D.S."/>
        </authorList>
    </citation>
    <scope>NUCLEOTIDE SEQUENCE [LARGE SCALE GENOMIC DNA]</scope>
    <source>
        <strain evidence="1 2">CBS 109695</strain>
    </source>
</reference>